<dbReference type="RefSeq" id="XP_047844771.1">
    <property type="nucleotide sequence ID" value="XM_047988773.1"/>
</dbReference>
<evidence type="ECO:0000256" key="7">
    <source>
        <dbReference type="SAM" id="MobiDB-lite"/>
    </source>
</evidence>
<dbReference type="PANTHER" id="PTHR46910:SF37">
    <property type="entry name" value="ZN(II)2CYS6 TRANSCRIPTION FACTOR (EUROFUNG)"/>
    <property type="match status" value="1"/>
</dbReference>
<dbReference type="CDD" id="cd12148">
    <property type="entry name" value="fungal_TF_MHR"/>
    <property type="match status" value="1"/>
</dbReference>
<evidence type="ECO:0000313" key="10">
    <source>
        <dbReference type="Proteomes" id="UP000829364"/>
    </source>
</evidence>
<dbReference type="GO" id="GO:0003677">
    <property type="term" value="F:DNA binding"/>
    <property type="evidence" value="ECO:0007669"/>
    <property type="project" value="UniProtKB-KW"/>
</dbReference>
<evidence type="ECO:0000313" key="9">
    <source>
        <dbReference type="EMBL" id="UNI21290.1"/>
    </source>
</evidence>
<dbReference type="InterPro" id="IPR050987">
    <property type="entry name" value="AtrR-like"/>
</dbReference>
<sequence>MSAGSDGGGHASSARASRRKACDLCFKKKIKCDMVQPVCSNCILYKTDCRTSIIRRKGPGLGPKANNKAPHQPLAAHQPDKAPPSETRSSAPADSSTEDRLSRIEKQLQQIIEITKLSRTDTRLTPLNPDDDVSGSASNTSPEDVDSSTIDRTNGAETTSSVQCYSCPSDEFPLPPLEEAIPLVNHYFSIFNLVVPLFEQRAFMQLLSDFYQGGQSRTKAAWAAIQVVLSLGLRTATPEALQDGGGPDRFHRANLYLKNAQSVVSDLVTRDEDLLGIQVLLGIVILFQNSSDPKPASVVIGTAMRLAHRLQLHSEVATKHFTAEENLQRSRIFWIAYTFDKDISLRIKAPSIQSDADIDVSLPSLTVSDGIGLIWSQDGTSHFNYHRLRVDLAHIEGQIYDLLCSNRASRAPAEERKRRICRLQIQLNRWYERVPPAFQIDHAATKLAPTELTIVTKMHHAYLLATVMTHGLYSHNAEWLKMINSRNQGAIEDLAQAMDSCATKAQTPPFPGGWSRCVELSRGCMELFEKSTPTECLVWQCCCPHFSGLIVLLANMLIKPAHEYISLDQHLTTKAIQLFDRLLEFNPSESIQKIRAIVGGLYDRAFEEVGRVSAEKAEADAKAGFPSPGIGMFYDAASEEFFVEQLKSTQPDFAPGGFDPYAWERQGAASMDWGWGLDAVDETPP</sequence>
<dbReference type="Gene3D" id="4.10.240.10">
    <property type="entry name" value="Zn(2)-C6 fungal-type DNA-binding domain"/>
    <property type="match status" value="1"/>
</dbReference>
<evidence type="ECO:0000259" key="8">
    <source>
        <dbReference type="PROSITE" id="PS50048"/>
    </source>
</evidence>
<dbReference type="SMART" id="SM00066">
    <property type="entry name" value="GAL4"/>
    <property type="match status" value="1"/>
</dbReference>
<feature type="compositionally biased region" description="Polar residues" evidence="7">
    <location>
        <begin position="86"/>
        <end position="95"/>
    </location>
</feature>
<evidence type="ECO:0000256" key="5">
    <source>
        <dbReference type="ARBA" id="ARBA00023163"/>
    </source>
</evidence>
<evidence type="ECO:0000256" key="6">
    <source>
        <dbReference type="ARBA" id="ARBA00023242"/>
    </source>
</evidence>
<proteinExistence type="predicted"/>
<dbReference type="KEGG" id="ptkz:JDV02_007292"/>
<dbReference type="GeneID" id="72069240"/>
<keyword evidence="3" id="KW-0805">Transcription regulation</keyword>
<dbReference type="GO" id="GO:0005634">
    <property type="term" value="C:nucleus"/>
    <property type="evidence" value="ECO:0007669"/>
    <property type="project" value="UniProtKB-SubCell"/>
</dbReference>
<dbReference type="Pfam" id="PF04082">
    <property type="entry name" value="Fungal_trans"/>
    <property type="match status" value="1"/>
</dbReference>
<dbReference type="PANTHER" id="PTHR46910">
    <property type="entry name" value="TRANSCRIPTION FACTOR PDR1"/>
    <property type="match status" value="1"/>
</dbReference>
<dbReference type="SMART" id="SM00906">
    <property type="entry name" value="Fungal_trans"/>
    <property type="match status" value="1"/>
</dbReference>
<dbReference type="PROSITE" id="PS50048">
    <property type="entry name" value="ZN2_CY6_FUNGAL_2"/>
    <property type="match status" value="1"/>
</dbReference>
<keyword evidence="6" id="KW-0539">Nucleus</keyword>
<feature type="compositionally biased region" description="Polar residues" evidence="7">
    <location>
        <begin position="135"/>
        <end position="162"/>
    </location>
</feature>
<dbReference type="Proteomes" id="UP000829364">
    <property type="component" value="Chromosome 6"/>
</dbReference>
<dbReference type="Pfam" id="PF00172">
    <property type="entry name" value="Zn_clus"/>
    <property type="match status" value="1"/>
</dbReference>
<accession>A0A9Q8VC71</accession>
<evidence type="ECO:0000256" key="2">
    <source>
        <dbReference type="ARBA" id="ARBA00022723"/>
    </source>
</evidence>
<keyword evidence="2" id="KW-0479">Metal-binding</keyword>
<feature type="domain" description="Zn(2)-C6 fungal-type" evidence="8">
    <location>
        <begin position="21"/>
        <end position="51"/>
    </location>
</feature>
<dbReference type="CDD" id="cd00067">
    <property type="entry name" value="GAL4"/>
    <property type="match status" value="1"/>
</dbReference>
<dbReference type="GO" id="GO:0008270">
    <property type="term" value="F:zinc ion binding"/>
    <property type="evidence" value="ECO:0007669"/>
    <property type="project" value="InterPro"/>
</dbReference>
<dbReference type="InterPro" id="IPR036864">
    <property type="entry name" value="Zn2-C6_fun-type_DNA-bd_sf"/>
</dbReference>
<dbReference type="EMBL" id="CP086359">
    <property type="protein sequence ID" value="UNI21290.1"/>
    <property type="molecule type" value="Genomic_DNA"/>
</dbReference>
<evidence type="ECO:0000256" key="4">
    <source>
        <dbReference type="ARBA" id="ARBA00023125"/>
    </source>
</evidence>
<dbReference type="InterPro" id="IPR007219">
    <property type="entry name" value="XnlR_reg_dom"/>
</dbReference>
<feature type="region of interest" description="Disordered" evidence="7">
    <location>
        <begin position="122"/>
        <end position="162"/>
    </location>
</feature>
<reference evidence="9" key="1">
    <citation type="submission" date="2021-11" db="EMBL/GenBank/DDBJ databases">
        <title>Purpureocillium_takamizusanense_genome.</title>
        <authorList>
            <person name="Nguyen N.-H."/>
        </authorList>
    </citation>
    <scope>NUCLEOTIDE SEQUENCE</scope>
    <source>
        <strain evidence="9">PT3</strain>
    </source>
</reference>
<keyword evidence="5" id="KW-0804">Transcription</keyword>
<dbReference type="AlphaFoldDB" id="A0A9Q8VC71"/>
<evidence type="ECO:0000256" key="1">
    <source>
        <dbReference type="ARBA" id="ARBA00004123"/>
    </source>
</evidence>
<organism evidence="9 10">
    <name type="scientific">Purpureocillium takamizusanense</name>
    <dbReference type="NCBI Taxonomy" id="2060973"/>
    <lineage>
        <taxon>Eukaryota</taxon>
        <taxon>Fungi</taxon>
        <taxon>Dikarya</taxon>
        <taxon>Ascomycota</taxon>
        <taxon>Pezizomycotina</taxon>
        <taxon>Sordariomycetes</taxon>
        <taxon>Hypocreomycetidae</taxon>
        <taxon>Hypocreales</taxon>
        <taxon>Ophiocordycipitaceae</taxon>
        <taxon>Purpureocillium</taxon>
    </lineage>
</organism>
<keyword evidence="4" id="KW-0238">DNA-binding</keyword>
<protein>
    <recommendedName>
        <fullName evidence="8">Zn(2)-C6 fungal-type domain-containing protein</fullName>
    </recommendedName>
</protein>
<dbReference type="GO" id="GO:0006351">
    <property type="term" value="P:DNA-templated transcription"/>
    <property type="evidence" value="ECO:0007669"/>
    <property type="project" value="InterPro"/>
</dbReference>
<evidence type="ECO:0000256" key="3">
    <source>
        <dbReference type="ARBA" id="ARBA00023015"/>
    </source>
</evidence>
<dbReference type="OrthoDB" id="2123952at2759"/>
<dbReference type="InterPro" id="IPR001138">
    <property type="entry name" value="Zn2Cys6_DnaBD"/>
</dbReference>
<comment type="subcellular location">
    <subcellularLocation>
        <location evidence="1">Nucleus</location>
    </subcellularLocation>
</comment>
<dbReference type="SUPFAM" id="SSF57701">
    <property type="entry name" value="Zn2/Cys6 DNA-binding domain"/>
    <property type="match status" value="1"/>
</dbReference>
<gene>
    <name evidence="9" type="ORF">JDV02_007292</name>
</gene>
<dbReference type="GO" id="GO:0000981">
    <property type="term" value="F:DNA-binding transcription factor activity, RNA polymerase II-specific"/>
    <property type="evidence" value="ECO:0007669"/>
    <property type="project" value="InterPro"/>
</dbReference>
<name>A0A9Q8VC71_9HYPO</name>
<feature type="region of interest" description="Disordered" evidence="7">
    <location>
        <begin position="58"/>
        <end position="100"/>
    </location>
</feature>
<keyword evidence="10" id="KW-1185">Reference proteome</keyword>